<evidence type="ECO:0000256" key="1">
    <source>
        <dbReference type="SAM" id="Phobius"/>
    </source>
</evidence>
<organism evidence="3 5">
    <name type="scientific">Rotaria magnacalcarata</name>
    <dbReference type="NCBI Taxonomy" id="392030"/>
    <lineage>
        <taxon>Eukaryota</taxon>
        <taxon>Metazoa</taxon>
        <taxon>Spiralia</taxon>
        <taxon>Gnathifera</taxon>
        <taxon>Rotifera</taxon>
        <taxon>Eurotatoria</taxon>
        <taxon>Bdelloidea</taxon>
        <taxon>Philodinida</taxon>
        <taxon>Philodinidae</taxon>
        <taxon>Rotaria</taxon>
    </lineage>
</organism>
<dbReference type="Proteomes" id="UP000681720">
    <property type="component" value="Unassembled WGS sequence"/>
</dbReference>
<feature type="signal peptide" evidence="2">
    <location>
        <begin position="1"/>
        <end position="22"/>
    </location>
</feature>
<dbReference type="EMBL" id="CAJOBJ010002002">
    <property type="protein sequence ID" value="CAF3906393.1"/>
    <property type="molecule type" value="Genomic_DNA"/>
</dbReference>
<keyword evidence="1" id="KW-0812">Transmembrane</keyword>
<proteinExistence type="predicted"/>
<dbReference type="AlphaFoldDB" id="A0A816GMW4"/>
<sequence>MQQYRCLLFIIVFITGSSEIFGQQYEWSGSYQWSDDKCNQTQCCCPLGTLSVISNDTFIRFISNLRGRDCEKEIFSLWSPYPSDLVAITKFQSIVPTTSLIPANVATISDKIKSSSKTIPVIVVCFIIVALIMGVVSVRFTRRRRRRSLSCPSFLLP</sequence>
<dbReference type="Proteomes" id="UP000663834">
    <property type="component" value="Unassembled WGS sequence"/>
</dbReference>
<dbReference type="OrthoDB" id="10417486at2759"/>
<feature type="chain" id="PRO_5035688800" evidence="2">
    <location>
        <begin position="23"/>
        <end position="157"/>
    </location>
</feature>
<reference evidence="3" key="1">
    <citation type="submission" date="2021-02" db="EMBL/GenBank/DDBJ databases">
        <authorList>
            <person name="Nowell W R."/>
        </authorList>
    </citation>
    <scope>NUCLEOTIDE SEQUENCE</scope>
</reference>
<name>A0A816GMW4_9BILA</name>
<keyword evidence="2" id="KW-0732">Signal</keyword>
<evidence type="ECO:0000313" key="5">
    <source>
        <dbReference type="Proteomes" id="UP000663834"/>
    </source>
</evidence>
<feature type="transmembrane region" description="Helical" evidence="1">
    <location>
        <begin position="119"/>
        <end position="140"/>
    </location>
</feature>
<gene>
    <name evidence="4" type="ORF">GIL414_LOCUS6827</name>
    <name evidence="3" type="ORF">KQP761_LOCUS35658</name>
</gene>
<comment type="caution">
    <text evidence="3">The sequence shown here is derived from an EMBL/GenBank/DDBJ whole genome shotgun (WGS) entry which is preliminary data.</text>
</comment>
<keyword evidence="1" id="KW-1133">Transmembrane helix</keyword>
<protein>
    <submittedName>
        <fullName evidence="3">Uncharacterized protein</fullName>
    </submittedName>
</protein>
<evidence type="ECO:0000313" key="3">
    <source>
        <dbReference type="EMBL" id="CAF1677178.1"/>
    </source>
</evidence>
<keyword evidence="1" id="KW-0472">Membrane</keyword>
<evidence type="ECO:0000256" key="2">
    <source>
        <dbReference type="SAM" id="SignalP"/>
    </source>
</evidence>
<accession>A0A816GMW4</accession>
<dbReference type="EMBL" id="CAJNOW010020056">
    <property type="protein sequence ID" value="CAF1677178.1"/>
    <property type="molecule type" value="Genomic_DNA"/>
</dbReference>
<evidence type="ECO:0000313" key="4">
    <source>
        <dbReference type="EMBL" id="CAF3906393.1"/>
    </source>
</evidence>